<dbReference type="AlphaFoldDB" id="A0A1Q9CY32"/>
<dbReference type="Gene3D" id="1.25.10.10">
    <property type="entry name" value="Leucine-rich Repeat Variant"/>
    <property type="match status" value="1"/>
</dbReference>
<evidence type="ECO:0000313" key="1">
    <source>
        <dbReference type="EMBL" id="OLP87844.1"/>
    </source>
</evidence>
<reference evidence="1 2" key="1">
    <citation type="submission" date="2016-02" db="EMBL/GenBank/DDBJ databases">
        <title>Genome analysis of coral dinoflagellate symbionts highlights evolutionary adaptations to a symbiotic lifestyle.</title>
        <authorList>
            <person name="Aranda M."/>
            <person name="Li Y."/>
            <person name="Liew Y.J."/>
            <person name="Baumgarten S."/>
            <person name="Simakov O."/>
            <person name="Wilson M."/>
            <person name="Piel J."/>
            <person name="Ashoor H."/>
            <person name="Bougouffa S."/>
            <person name="Bajic V.B."/>
            <person name="Ryu T."/>
            <person name="Ravasi T."/>
            <person name="Bayer T."/>
            <person name="Micklem G."/>
            <person name="Kim H."/>
            <person name="Bhak J."/>
            <person name="Lajeunesse T.C."/>
            <person name="Voolstra C.R."/>
        </authorList>
    </citation>
    <scope>NUCLEOTIDE SEQUENCE [LARGE SCALE GENOMIC DNA]</scope>
    <source>
        <strain evidence="1 2">CCMP2467</strain>
    </source>
</reference>
<gene>
    <name evidence="1" type="ORF">AK812_SmicGene30904</name>
</gene>
<accession>A0A1Q9CY32</accession>
<name>A0A1Q9CY32_SYMMI</name>
<keyword evidence="2" id="KW-1185">Reference proteome</keyword>
<dbReference type="EMBL" id="LSRX01000840">
    <property type="protein sequence ID" value="OLP87844.1"/>
    <property type="molecule type" value="Genomic_DNA"/>
</dbReference>
<dbReference type="SUPFAM" id="SSF48371">
    <property type="entry name" value="ARM repeat"/>
    <property type="match status" value="1"/>
</dbReference>
<protein>
    <submittedName>
        <fullName evidence="1">Uncharacterized protein</fullName>
    </submittedName>
</protein>
<evidence type="ECO:0000313" key="2">
    <source>
        <dbReference type="Proteomes" id="UP000186817"/>
    </source>
</evidence>
<sequence>MSRNWVPQQRLTGKTSSWGTGWGGFSFCAVPCFEALAAPLTVVDLTRLALTNRHFRDKPWPQLAILADDSCKIAVPQDQLAPLLEELGGRLRGPACIQAAAKAIGSADAPRLLAWAEEDARRATWVLTAVLSSRWQEIEDKPYFVRFLSSALASWRHVPVSTACCILAMVRKNSVKANSTSDWQMREQVFDAFRDAGVAHLLERLLKLGRAPAQRAAAEALQLACDLGGDPLSVAPAGVIPNLLLMAQSGCQEMMKEALNALAVLGEYPEHFPDDGIPVLVELLGHRCDDIQEGASSALWGFICNAEHLAKIACEHGCLKPLIAQLQNKRILAQYPLFCLEIALGVATQMAAAVELGLLPVLFHCLRDEKDLCHIEVILEMLQACCTHVPQALLEETATLRKTTIRKVVVTANRKCTEAMQLLRLLDHANPQMSMLIRQAGYREHQA</sequence>
<organism evidence="1 2">
    <name type="scientific">Symbiodinium microadriaticum</name>
    <name type="common">Dinoflagellate</name>
    <name type="synonym">Zooxanthella microadriatica</name>
    <dbReference type="NCBI Taxonomy" id="2951"/>
    <lineage>
        <taxon>Eukaryota</taxon>
        <taxon>Sar</taxon>
        <taxon>Alveolata</taxon>
        <taxon>Dinophyceae</taxon>
        <taxon>Suessiales</taxon>
        <taxon>Symbiodiniaceae</taxon>
        <taxon>Symbiodinium</taxon>
    </lineage>
</organism>
<dbReference type="OrthoDB" id="420413at2759"/>
<dbReference type="InterPro" id="IPR011989">
    <property type="entry name" value="ARM-like"/>
</dbReference>
<dbReference type="Proteomes" id="UP000186817">
    <property type="component" value="Unassembled WGS sequence"/>
</dbReference>
<comment type="caution">
    <text evidence="1">The sequence shown here is derived from an EMBL/GenBank/DDBJ whole genome shotgun (WGS) entry which is preliminary data.</text>
</comment>
<proteinExistence type="predicted"/>
<dbReference type="InterPro" id="IPR016024">
    <property type="entry name" value="ARM-type_fold"/>
</dbReference>